<dbReference type="SMART" id="SM00882">
    <property type="entry name" value="CoA_trans"/>
    <property type="match status" value="1"/>
</dbReference>
<accession>A0A7V4ABX7</accession>
<organism evidence="1">
    <name type="scientific">candidate division WOR-3 bacterium</name>
    <dbReference type="NCBI Taxonomy" id="2052148"/>
    <lineage>
        <taxon>Bacteria</taxon>
        <taxon>Bacteria division WOR-3</taxon>
    </lineage>
</organism>
<dbReference type="PANTHER" id="PTHR43293">
    <property type="entry name" value="ACETATE COA-TRANSFERASE YDIF"/>
    <property type="match status" value="1"/>
</dbReference>
<dbReference type="EMBL" id="DTAR01000164">
    <property type="protein sequence ID" value="HGM97800.1"/>
    <property type="molecule type" value="Genomic_DNA"/>
</dbReference>
<dbReference type="SUPFAM" id="SSF100950">
    <property type="entry name" value="NagB/RpiA/CoA transferase-like"/>
    <property type="match status" value="1"/>
</dbReference>
<name>A0A7V4ABX7_UNCW3</name>
<dbReference type="Gene3D" id="3.30.30.40">
    <property type="match status" value="1"/>
</dbReference>
<comment type="caution">
    <text evidence="1">The sequence shown here is derived from an EMBL/GenBank/DDBJ whole genome shotgun (WGS) entry which is preliminary data.</text>
</comment>
<protein>
    <submittedName>
        <fullName evidence="1">CoA transferase subunit A</fullName>
    </submittedName>
</protein>
<sequence length="323" mass="37043">MEVLQEGKGELFQKPDIEEFRKFIKEKKNRGLYPKLMSEKEAVEKFIKDGDYIGFELYGTVRAPMSIVREIVRQGKKNLRLAGQGLMEIDFLLAADLVDALDITYVGYEVLGLSSILRRACESGRVRVSEWSNAALSWRFKAAAMGVPFIPTRSMLGSDTFNYSSAKVVKCPFTGMKVCLLPALILDVGIIHVHKADIYGNCIIEGISGFAYEMARASKRLIISTEEIIDNDEIRKYPERVGIPYFLVDAVVYAPFGSHPGEMVYLYERDEEHLRYMLEKFETPEGTKEYLEEWIYSCKNHEEYLEKVGTKKLLKLIEEKVRR</sequence>
<dbReference type="AlphaFoldDB" id="A0A7V4ABX7"/>
<dbReference type="InterPro" id="IPR004165">
    <property type="entry name" value="CoA_trans_fam_I"/>
</dbReference>
<dbReference type="InterPro" id="IPR037171">
    <property type="entry name" value="NagB/RpiA_transferase-like"/>
</dbReference>
<evidence type="ECO:0000313" key="1">
    <source>
        <dbReference type="EMBL" id="HGM97800.1"/>
    </source>
</evidence>
<keyword evidence="1" id="KW-0808">Transferase</keyword>
<dbReference type="PANTHER" id="PTHR43293:SF3">
    <property type="entry name" value="CHOLESTEROL RING-CLEAVING HYDROLASE IPDB SUBUNIT"/>
    <property type="match status" value="1"/>
</dbReference>
<reference evidence="1" key="1">
    <citation type="journal article" date="2020" name="mSystems">
        <title>Genome- and Community-Level Interaction Insights into Carbon Utilization and Element Cycling Functions of Hydrothermarchaeota in Hydrothermal Sediment.</title>
        <authorList>
            <person name="Zhou Z."/>
            <person name="Liu Y."/>
            <person name="Xu W."/>
            <person name="Pan J."/>
            <person name="Luo Z.H."/>
            <person name="Li M."/>
        </authorList>
    </citation>
    <scope>NUCLEOTIDE SEQUENCE [LARGE SCALE GENOMIC DNA]</scope>
    <source>
        <strain evidence="1">SpSt-626</strain>
    </source>
</reference>
<dbReference type="Pfam" id="PF01144">
    <property type="entry name" value="CoA_trans"/>
    <property type="match status" value="1"/>
</dbReference>
<proteinExistence type="predicted"/>
<dbReference type="Gene3D" id="3.40.1080.10">
    <property type="entry name" value="Glutaconate Coenzyme A-transferase"/>
    <property type="match status" value="1"/>
</dbReference>
<dbReference type="GO" id="GO:0008410">
    <property type="term" value="F:CoA-transferase activity"/>
    <property type="evidence" value="ECO:0007669"/>
    <property type="project" value="InterPro"/>
</dbReference>
<gene>
    <name evidence="1" type="ORF">ENT96_01965</name>
</gene>